<evidence type="ECO:0000313" key="4">
    <source>
        <dbReference type="Proteomes" id="UP001326199"/>
    </source>
</evidence>
<reference evidence="3 4" key="1">
    <citation type="journal article" date="2023" name="bioRxiv">
        <title>High-quality genome assemblies of four members of thePodospora anserinaspecies complex.</title>
        <authorList>
            <person name="Ament-Velasquez S.L."/>
            <person name="Vogan A.A."/>
            <person name="Wallerman O."/>
            <person name="Hartmann F."/>
            <person name="Gautier V."/>
            <person name="Silar P."/>
            <person name="Giraud T."/>
            <person name="Johannesson H."/>
        </authorList>
    </citation>
    <scope>NUCLEOTIDE SEQUENCE [LARGE SCALE GENOMIC DNA]</scope>
    <source>
        <strain evidence="3 4">CBS 411.78</strain>
    </source>
</reference>
<accession>A0ABR0HIE4</accession>
<dbReference type="RefSeq" id="XP_062767613.1">
    <property type="nucleotide sequence ID" value="XM_062911549.1"/>
</dbReference>
<evidence type="ECO:0000256" key="2">
    <source>
        <dbReference type="SAM" id="Phobius"/>
    </source>
</evidence>
<keyword evidence="2" id="KW-1133">Transmembrane helix</keyword>
<feature type="compositionally biased region" description="Pro residues" evidence="1">
    <location>
        <begin position="482"/>
        <end position="491"/>
    </location>
</feature>
<protein>
    <submittedName>
        <fullName evidence="3">Uncharacterized protein</fullName>
    </submittedName>
</protein>
<evidence type="ECO:0000256" key="1">
    <source>
        <dbReference type="SAM" id="MobiDB-lite"/>
    </source>
</evidence>
<evidence type="ECO:0000313" key="3">
    <source>
        <dbReference type="EMBL" id="KAK4667647.1"/>
    </source>
</evidence>
<comment type="caution">
    <text evidence="3">The sequence shown here is derived from an EMBL/GenBank/DDBJ whole genome shotgun (WGS) entry which is preliminary data.</text>
</comment>
<feature type="transmembrane region" description="Helical" evidence="2">
    <location>
        <begin position="23"/>
        <end position="49"/>
    </location>
</feature>
<feature type="compositionally biased region" description="Low complexity" evidence="1">
    <location>
        <begin position="384"/>
        <end position="400"/>
    </location>
</feature>
<feature type="region of interest" description="Disordered" evidence="1">
    <location>
        <begin position="375"/>
        <end position="400"/>
    </location>
</feature>
<dbReference type="GeneID" id="87931892"/>
<proteinExistence type="predicted"/>
<keyword evidence="2" id="KW-0472">Membrane</keyword>
<organism evidence="3 4">
    <name type="scientific">Podospora pseudopauciseta</name>
    <dbReference type="NCBI Taxonomy" id="2093780"/>
    <lineage>
        <taxon>Eukaryota</taxon>
        <taxon>Fungi</taxon>
        <taxon>Dikarya</taxon>
        <taxon>Ascomycota</taxon>
        <taxon>Pezizomycotina</taxon>
        <taxon>Sordariomycetes</taxon>
        <taxon>Sordariomycetidae</taxon>
        <taxon>Sordariales</taxon>
        <taxon>Podosporaceae</taxon>
        <taxon>Podospora</taxon>
    </lineage>
</organism>
<dbReference type="Proteomes" id="UP001326199">
    <property type="component" value="Unassembled WGS sequence"/>
</dbReference>
<feature type="region of interest" description="Disordered" evidence="1">
    <location>
        <begin position="424"/>
        <end position="491"/>
    </location>
</feature>
<dbReference type="EMBL" id="JAFFHB010000004">
    <property type="protein sequence ID" value="KAK4667647.1"/>
    <property type="molecule type" value="Genomic_DNA"/>
</dbReference>
<feature type="compositionally biased region" description="Polar residues" evidence="1">
    <location>
        <begin position="425"/>
        <end position="444"/>
    </location>
</feature>
<gene>
    <name evidence="3" type="ORF">QC763_310920</name>
</gene>
<keyword evidence="4" id="KW-1185">Reference proteome</keyword>
<keyword evidence="2" id="KW-0812">Transmembrane</keyword>
<sequence>MNTDDPQHPPPWAQRRRGAGRTLCCLCLAALCLSWVGFFAITGQLVTFWGHTHHESKSSAAVPTPEPVHQVNLQAVLGRRDAVLPGPPYSQRVPNPRRERINEQVYKDGELVPFERRKKKKNKIVILPIPFGPHVIPFPSPFKPATRTYDHDLVSGFIQVDLPMAFIKPSSPSVTPPSSTASSAPGAEEAAKLSRVKSSQRYQQAVWNWAVARWAKEEKRETAPMVENKNLDDRFTKDLEIWNQYRNWFYEEANDRNFIYKRDFMHAVIQRYQFWVPGTYLPELCHPIMETKYTEWDNKKEFPCIVAIARQHKHNMVEKTPTKWTWKSSKFDAPIPFILPVNRVGGYDYLSCEFRINTGGNIEIRCPGLFSTDGKRFDPPAPQQPAASSVPSVTYKSSAPVAPSAVSPRYRYYCPGSGPIGDTVSVKTIDNDSLPTPSKASTTRLPPLHLPNHGVGPYVPNISPSSPSTAARFPACRGPVAQPTPTPNSAS</sequence>
<name>A0ABR0HIE4_9PEZI</name>